<dbReference type="Ensembl" id="ENSEEET00000058954.1">
    <property type="protein sequence ID" value="ENSEEEP00000052797.1"/>
    <property type="gene ID" value="ENSEEEG00000025410.1"/>
</dbReference>
<reference evidence="1" key="2">
    <citation type="submission" date="2025-08" db="UniProtKB">
        <authorList>
            <consortium name="Ensembl"/>
        </authorList>
    </citation>
    <scope>IDENTIFICATION</scope>
</reference>
<evidence type="ECO:0000313" key="1">
    <source>
        <dbReference type="Ensembl" id="ENSEEEP00000052797.1"/>
    </source>
</evidence>
<reference evidence="1" key="3">
    <citation type="submission" date="2025-09" db="UniProtKB">
        <authorList>
            <consortium name="Ensembl"/>
        </authorList>
    </citation>
    <scope>IDENTIFICATION</scope>
</reference>
<protein>
    <submittedName>
        <fullName evidence="1">Uncharacterized protein</fullName>
    </submittedName>
</protein>
<reference evidence="1 2" key="1">
    <citation type="submission" date="2020-05" db="EMBL/GenBank/DDBJ databases">
        <title>Electrophorus electricus (electric eel) genome, fEleEle1, primary haplotype.</title>
        <authorList>
            <person name="Myers G."/>
            <person name="Meyer A."/>
            <person name="Fedrigo O."/>
            <person name="Formenti G."/>
            <person name="Rhie A."/>
            <person name="Tracey A."/>
            <person name="Sims Y."/>
            <person name="Jarvis E.D."/>
        </authorList>
    </citation>
    <scope>NUCLEOTIDE SEQUENCE [LARGE SCALE GENOMIC DNA]</scope>
</reference>
<keyword evidence="2" id="KW-1185">Reference proteome</keyword>
<name>A0AAY5E8C2_ELEEL</name>
<accession>A0AAY5E8C2</accession>
<sequence>MSFCLQSHCCMLLLVTTKKMCNKQKNTKLEHYLTGRSGHQKKNVSVLNTRVAEVVCSDPAQKWLEMARNVVAHMKRSAHVALVT</sequence>
<dbReference type="AlphaFoldDB" id="A0AAY5E8C2"/>
<proteinExistence type="predicted"/>
<dbReference type="Proteomes" id="UP000314983">
    <property type="component" value="Chromosome 15"/>
</dbReference>
<evidence type="ECO:0000313" key="2">
    <source>
        <dbReference type="Proteomes" id="UP000314983"/>
    </source>
</evidence>
<organism evidence="1 2">
    <name type="scientific">Electrophorus electricus</name>
    <name type="common">Electric eel</name>
    <name type="synonym">Gymnotus electricus</name>
    <dbReference type="NCBI Taxonomy" id="8005"/>
    <lineage>
        <taxon>Eukaryota</taxon>
        <taxon>Metazoa</taxon>
        <taxon>Chordata</taxon>
        <taxon>Craniata</taxon>
        <taxon>Vertebrata</taxon>
        <taxon>Euteleostomi</taxon>
        <taxon>Actinopterygii</taxon>
        <taxon>Neopterygii</taxon>
        <taxon>Teleostei</taxon>
        <taxon>Ostariophysi</taxon>
        <taxon>Gymnotiformes</taxon>
        <taxon>Gymnotoidei</taxon>
        <taxon>Gymnotidae</taxon>
        <taxon>Electrophorus</taxon>
    </lineage>
</organism>